<sequence length="138" mass="15693">MVRHLRSLMRMTCRRQQHGSSFVFTSSTTVFGDALVDKTGPATWITEDVVSTPKNIYGVTKKAPEEMCQLFHRNKGLNVVVLRTSRFFLEDDDEAHAVAYEDMNAKTTEFLYRRADIQDIVDAHVLALEKAPLLGFAR</sequence>
<evidence type="ECO:0000313" key="3">
    <source>
        <dbReference type="Proteomes" id="UP000054560"/>
    </source>
</evidence>
<dbReference type="Pfam" id="PF01370">
    <property type="entry name" value="Epimerase"/>
    <property type="match status" value="1"/>
</dbReference>
<dbReference type="STRING" id="667725.A0A0L0FP06"/>
<dbReference type="Gene3D" id="3.40.50.720">
    <property type="entry name" value="NAD(P)-binding Rossmann-like Domain"/>
    <property type="match status" value="1"/>
</dbReference>
<evidence type="ECO:0000259" key="1">
    <source>
        <dbReference type="Pfam" id="PF01370"/>
    </source>
</evidence>
<organism evidence="2 3">
    <name type="scientific">Sphaeroforma arctica JP610</name>
    <dbReference type="NCBI Taxonomy" id="667725"/>
    <lineage>
        <taxon>Eukaryota</taxon>
        <taxon>Ichthyosporea</taxon>
        <taxon>Ichthyophonida</taxon>
        <taxon>Sphaeroforma</taxon>
    </lineage>
</organism>
<dbReference type="RefSeq" id="XP_014151610.1">
    <property type="nucleotide sequence ID" value="XM_014296135.1"/>
</dbReference>
<dbReference type="AlphaFoldDB" id="A0A0L0FP06"/>
<reference evidence="2 3" key="1">
    <citation type="submission" date="2011-02" db="EMBL/GenBank/DDBJ databases">
        <title>The Genome Sequence of Sphaeroforma arctica JP610.</title>
        <authorList>
            <consortium name="The Broad Institute Genome Sequencing Platform"/>
            <person name="Russ C."/>
            <person name="Cuomo C."/>
            <person name="Young S.K."/>
            <person name="Zeng Q."/>
            <person name="Gargeya S."/>
            <person name="Alvarado L."/>
            <person name="Berlin A."/>
            <person name="Chapman S.B."/>
            <person name="Chen Z."/>
            <person name="Freedman E."/>
            <person name="Gellesch M."/>
            <person name="Goldberg J."/>
            <person name="Griggs A."/>
            <person name="Gujja S."/>
            <person name="Heilman E."/>
            <person name="Heiman D."/>
            <person name="Howarth C."/>
            <person name="Mehta T."/>
            <person name="Neiman D."/>
            <person name="Pearson M."/>
            <person name="Roberts A."/>
            <person name="Saif S."/>
            <person name="Shea T."/>
            <person name="Shenoy N."/>
            <person name="Sisk P."/>
            <person name="Stolte C."/>
            <person name="Sykes S."/>
            <person name="White J."/>
            <person name="Yandava C."/>
            <person name="Burger G."/>
            <person name="Gray M.W."/>
            <person name="Holland P.W.H."/>
            <person name="King N."/>
            <person name="Lang F.B.F."/>
            <person name="Roger A.J."/>
            <person name="Ruiz-Trillo I."/>
            <person name="Haas B."/>
            <person name="Nusbaum C."/>
            <person name="Birren B."/>
        </authorList>
    </citation>
    <scope>NUCLEOTIDE SEQUENCE [LARGE SCALE GENOMIC DNA]</scope>
    <source>
        <strain evidence="2 3">JP610</strain>
    </source>
</reference>
<dbReference type="OrthoDB" id="202470at2759"/>
<gene>
    <name evidence="2" type="ORF">SARC_09841</name>
</gene>
<dbReference type="GeneID" id="25910345"/>
<dbReference type="Proteomes" id="UP000054560">
    <property type="component" value="Unassembled WGS sequence"/>
</dbReference>
<proteinExistence type="predicted"/>
<keyword evidence="3" id="KW-1185">Reference proteome</keyword>
<protein>
    <recommendedName>
        <fullName evidence="1">NAD-dependent epimerase/dehydratase domain-containing protein</fullName>
    </recommendedName>
</protein>
<feature type="domain" description="NAD-dependent epimerase/dehydratase" evidence="1">
    <location>
        <begin position="13"/>
        <end position="130"/>
    </location>
</feature>
<evidence type="ECO:0000313" key="2">
    <source>
        <dbReference type="EMBL" id="KNC77708.1"/>
    </source>
</evidence>
<accession>A0A0L0FP06</accession>
<dbReference type="InterPro" id="IPR001509">
    <property type="entry name" value="Epimerase_deHydtase"/>
</dbReference>
<dbReference type="EMBL" id="KQ242655">
    <property type="protein sequence ID" value="KNC77708.1"/>
    <property type="molecule type" value="Genomic_DNA"/>
</dbReference>
<dbReference type="eggNOG" id="KOG0747">
    <property type="taxonomic scope" value="Eukaryota"/>
</dbReference>
<dbReference type="SUPFAM" id="SSF51735">
    <property type="entry name" value="NAD(P)-binding Rossmann-fold domains"/>
    <property type="match status" value="1"/>
</dbReference>
<name>A0A0L0FP06_9EUKA</name>
<dbReference type="InterPro" id="IPR036291">
    <property type="entry name" value="NAD(P)-bd_dom_sf"/>
</dbReference>